<evidence type="ECO:0000313" key="2">
    <source>
        <dbReference type="EMBL" id="NYD44794.1"/>
    </source>
</evidence>
<accession>A0A7Y9EBM7</accession>
<name>A0A7Y9EBM7_9ACTN</name>
<reference evidence="2 3" key="1">
    <citation type="submission" date="2020-07" db="EMBL/GenBank/DDBJ databases">
        <title>Sequencing the genomes of 1000 actinobacteria strains.</title>
        <authorList>
            <person name="Klenk H.-P."/>
        </authorList>
    </citation>
    <scope>NUCLEOTIDE SEQUENCE [LARGE SCALE GENOMIC DNA]</scope>
    <source>
        <strain evidence="2 3">DSM 40398</strain>
    </source>
</reference>
<feature type="compositionally biased region" description="Low complexity" evidence="1">
    <location>
        <begin position="87"/>
        <end position="96"/>
    </location>
</feature>
<evidence type="ECO:0000256" key="1">
    <source>
        <dbReference type="SAM" id="MobiDB-lite"/>
    </source>
</evidence>
<dbReference type="Proteomes" id="UP000529783">
    <property type="component" value="Unassembled WGS sequence"/>
</dbReference>
<dbReference type="AlphaFoldDB" id="A0A7Y9EBM7"/>
<evidence type="ECO:0000313" key="3">
    <source>
        <dbReference type="Proteomes" id="UP000529783"/>
    </source>
</evidence>
<proteinExistence type="predicted"/>
<dbReference type="EMBL" id="JACCBA010000001">
    <property type="protein sequence ID" value="NYD44794.1"/>
    <property type="molecule type" value="Genomic_DNA"/>
</dbReference>
<feature type="region of interest" description="Disordered" evidence="1">
    <location>
        <begin position="168"/>
        <end position="203"/>
    </location>
</feature>
<feature type="region of interest" description="Disordered" evidence="1">
    <location>
        <begin position="87"/>
        <end position="110"/>
    </location>
</feature>
<organism evidence="2 3">
    <name type="scientific">Actinomadura luteofluorescens</name>
    <dbReference type="NCBI Taxonomy" id="46163"/>
    <lineage>
        <taxon>Bacteria</taxon>
        <taxon>Bacillati</taxon>
        <taxon>Actinomycetota</taxon>
        <taxon>Actinomycetes</taxon>
        <taxon>Streptosporangiales</taxon>
        <taxon>Thermomonosporaceae</taxon>
        <taxon>Actinomadura</taxon>
    </lineage>
</organism>
<sequence length="251" mass="26550">MRFPRPKKSSPVSPPQGPGWPIPDGLIALLSAVGAGAPPFNGNAAIAGIAPARLAAHFAIKFSLPSDLSTSRARAATSLALRTPASTLAGRSAAQHAARRRSSVSVASVGRSARERAGWQSCTCRNYVRAGETCRAWVLAQGLIGSQRRGRGGRREMMSGFAVATGLLDRGEHLRGPPPSPDDRSGQGRRNLGVGAPDRRAGAPLAGKRMRFTAVDRALLAALVDSDAHACLVRAIRATRPEARRQRRRLH</sequence>
<comment type="caution">
    <text evidence="2">The sequence shown here is derived from an EMBL/GenBank/DDBJ whole genome shotgun (WGS) entry which is preliminary data.</text>
</comment>
<feature type="compositionally biased region" description="Basic and acidic residues" evidence="1">
    <location>
        <begin position="169"/>
        <end position="186"/>
    </location>
</feature>
<gene>
    <name evidence="2" type="ORF">BJY14_000777</name>
</gene>
<protein>
    <submittedName>
        <fullName evidence="2">Uncharacterized protein</fullName>
    </submittedName>
</protein>
<keyword evidence="3" id="KW-1185">Reference proteome</keyword>